<comment type="caution">
    <text evidence="1">The sequence shown here is derived from an EMBL/GenBank/DDBJ whole genome shotgun (WGS) entry which is preliminary data.</text>
</comment>
<dbReference type="RefSeq" id="WP_313765656.1">
    <property type="nucleotide sequence ID" value="NZ_BAAAVH010000044.1"/>
</dbReference>
<dbReference type="Proteomes" id="UP001596067">
    <property type="component" value="Unassembled WGS sequence"/>
</dbReference>
<gene>
    <name evidence="1" type="ORF">ACFP0N_21810</name>
</gene>
<protein>
    <submittedName>
        <fullName evidence="1">DUF3515 domain-containing protein</fullName>
    </submittedName>
</protein>
<keyword evidence="2" id="KW-1185">Reference proteome</keyword>
<dbReference type="Pfam" id="PF12028">
    <property type="entry name" value="DUF3515"/>
    <property type="match status" value="1"/>
</dbReference>
<dbReference type="EMBL" id="JBHSOD010000029">
    <property type="protein sequence ID" value="MFC5887605.1"/>
    <property type="molecule type" value="Genomic_DNA"/>
</dbReference>
<sequence length="170" mass="18111">MARELRVPRVLAALPAPIRWLALPVALTCTVVVLLGSWSAPERIQVPEPAAKAAGYCRNLATALPQELLGHARKDPSPASPYVAAWASSPRIVLRCGVDRPEALNGEAAKDYSPTVDDVTWWPQKLDDGGYRFTSTMRKAYVEVTVPGGASGNPFDPVAALSAAVKANIP</sequence>
<reference evidence="2" key="1">
    <citation type="journal article" date="2019" name="Int. J. Syst. Evol. Microbiol.">
        <title>The Global Catalogue of Microorganisms (GCM) 10K type strain sequencing project: providing services to taxonomists for standard genome sequencing and annotation.</title>
        <authorList>
            <consortium name="The Broad Institute Genomics Platform"/>
            <consortium name="The Broad Institute Genome Sequencing Center for Infectious Disease"/>
            <person name="Wu L."/>
            <person name="Ma J."/>
        </authorList>
    </citation>
    <scope>NUCLEOTIDE SEQUENCE [LARGE SCALE GENOMIC DNA]</scope>
    <source>
        <strain evidence="2">CGMCC 4.1469</strain>
    </source>
</reference>
<evidence type="ECO:0000313" key="1">
    <source>
        <dbReference type="EMBL" id="MFC5887605.1"/>
    </source>
</evidence>
<organism evidence="1 2">
    <name type="scientific">Kitasatospora aburaviensis</name>
    <dbReference type="NCBI Taxonomy" id="67265"/>
    <lineage>
        <taxon>Bacteria</taxon>
        <taxon>Bacillati</taxon>
        <taxon>Actinomycetota</taxon>
        <taxon>Actinomycetes</taxon>
        <taxon>Kitasatosporales</taxon>
        <taxon>Streptomycetaceae</taxon>
        <taxon>Kitasatospora</taxon>
    </lineage>
</organism>
<dbReference type="InterPro" id="IPR021903">
    <property type="entry name" value="DUF3515"/>
</dbReference>
<evidence type="ECO:0000313" key="2">
    <source>
        <dbReference type="Proteomes" id="UP001596067"/>
    </source>
</evidence>
<accession>A0ABW1F173</accession>
<proteinExistence type="predicted"/>
<name>A0ABW1F173_9ACTN</name>